<dbReference type="Proteomes" id="UP000518752">
    <property type="component" value="Unassembled WGS sequence"/>
</dbReference>
<dbReference type="OrthoDB" id="2932723at2759"/>
<reference evidence="1 2" key="1">
    <citation type="journal article" date="2020" name="ISME J.">
        <title>Uncovering the hidden diversity of litter-decomposition mechanisms in mushroom-forming fungi.</title>
        <authorList>
            <person name="Floudas D."/>
            <person name="Bentzer J."/>
            <person name="Ahren D."/>
            <person name="Johansson T."/>
            <person name="Persson P."/>
            <person name="Tunlid A."/>
        </authorList>
    </citation>
    <scope>NUCLEOTIDE SEQUENCE [LARGE SCALE GENOMIC DNA]</scope>
    <source>
        <strain evidence="1 2">CBS 406.79</strain>
    </source>
</reference>
<keyword evidence="2" id="KW-1185">Reference proteome</keyword>
<comment type="caution">
    <text evidence="1">The sequence shown here is derived from an EMBL/GenBank/DDBJ whole genome shotgun (WGS) entry which is preliminary data.</text>
</comment>
<sequence>MSSSKSPRPFLIGILFSSRQLQLIAEHHLSKDEIASVNGDHSLAMNRNFHKSCLSPNHHFCSQKGKKPRRKGFHFYAYSVIPGFSGLSPTPDPNKTHKFLTELLTELPLHEFSSLRTGAMPWPKHYSGMGT</sequence>
<dbReference type="EMBL" id="JAACJN010000059">
    <property type="protein sequence ID" value="KAF5381199.1"/>
    <property type="molecule type" value="Genomic_DNA"/>
</dbReference>
<gene>
    <name evidence="1" type="ORF">D9757_007887</name>
</gene>
<accession>A0A8H5HDE5</accession>
<name>A0A8H5HDE5_9AGAR</name>
<evidence type="ECO:0000313" key="2">
    <source>
        <dbReference type="Proteomes" id="UP000518752"/>
    </source>
</evidence>
<organism evidence="1 2">
    <name type="scientific">Collybiopsis confluens</name>
    <dbReference type="NCBI Taxonomy" id="2823264"/>
    <lineage>
        <taxon>Eukaryota</taxon>
        <taxon>Fungi</taxon>
        <taxon>Dikarya</taxon>
        <taxon>Basidiomycota</taxon>
        <taxon>Agaricomycotina</taxon>
        <taxon>Agaricomycetes</taxon>
        <taxon>Agaricomycetidae</taxon>
        <taxon>Agaricales</taxon>
        <taxon>Marasmiineae</taxon>
        <taxon>Omphalotaceae</taxon>
        <taxon>Collybiopsis</taxon>
    </lineage>
</organism>
<evidence type="ECO:0000313" key="1">
    <source>
        <dbReference type="EMBL" id="KAF5381199.1"/>
    </source>
</evidence>
<protein>
    <submittedName>
        <fullName evidence="1">Uncharacterized protein</fullName>
    </submittedName>
</protein>
<proteinExistence type="predicted"/>
<dbReference type="AlphaFoldDB" id="A0A8H5HDE5"/>